<accession>A0A0W8FQU5</accession>
<gene>
    <name evidence="1" type="ORF">ASZ90_006932</name>
</gene>
<sequence>MIEMQKKKVTIICTDDTSIKCSINVLPGQKLFDIIKSTNENFLLLSDVEINYPEQIQSFKLSTKITEKKDSLILNKSVIKWIDEIK</sequence>
<comment type="caution">
    <text evidence="1">The sequence shown here is derived from an EMBL/GenBank/DDBJ whole genome shotgun (WGS) entry which is preliminary data.</text>
</comment>
<dbReference type="EMBL" id="LNQE01000914">
    <property type="protein sequence ID" value="KUG23271.1"/>
    <property type="molecule type" value="Genomic_DNA"/>
</dbReference>
<reference evidence="1" key="1">
    <citation type="journal article" date="2015" name="Proc. Natl. Acad. Sci. U.S.A.">
        <title>Networks of energetic and metabolic interactions define dynamics in microbial communities.</title>
        <authorList>
            <person name="Embree M."/>
            <person name="Liu J.K."/>
            <person name="Al-Bassam M.M."/>
            <person name="Zengler K."/>
        </authorList>
    </citation>
    <scope>NUCLEOTIDE SEQUENCE</scope>
</reference>
<dbReference type="AlphaFoldDB" id="A0A0W8FQU5"/>
<protein>
    <submittedName>
        <fullName evidence="1">Uncharacterized protein</fullName>
    </submittedName>
</protein>
<evidence type="ECO:0000313" key="1">
    <source>
        <dbReference type="EMBL" id="KUG23271.1"/>
    </source>
</evidence>
<organism evidence="1">
    <name type="scientific">hydrocarbon metagenome</name>
    <dbReference type="NCBI Taxonomy" id="938273"/>
    <lineage>
        <taxon>unclassified sequences</taxon>
        <taxon>metagenomes</taxon>
        <taxon>ecological metagenomes</taxon>
    </lineage>
</organism>
<proteinExistence type="predicted"/>
<name>A0A0W8FQU5_9ZZZZ</name>